<feature type="domain" description="PAS fold-4" evidence="2">
    <location>
        <begin position="185"/>
        <end position="289"/>
    </location>
</feature>
<evidence type="ECO:0000259" key="1">
    <source>
        <dbReference type="Pfam" id="PF01590"/>
    </source>
</evidence>
<dbReference type="Gene3D" id="3.30.450.20">
    <property type="entry name" value="PAS domain"/>
    <property type="match status" value="1"/>
</dbReference>
<dbReference type="SUPFAM" id="SSF55781">
    <property type="entry name" value="GAF domain-like"/>
    <property type="match status" value="1"/>
</dbReference>
<dbReference type="InterPro" id="IPR036097">
    <property type="entry name" value="HisK_dim/P_sf"/>
</dbReference>
<reference evidence="3 4" key="1">
    <citation type="submission" date="2016-10" db="EMBL/GenBank/DDBJ databases">
        <authorList>
            <person name="de Groot N.N."/>
        </authorList>
    </citation>
    <scope>NUCLEOTIDE SEQUENCE [LARGE SCALE GENOMIC DNA]</scope>
    <source>
        <strain evidence="3 4">DSM 19033</strain>
    </source>
</reference>
<sequence length="361" mass="41802">MPYNDPRRLQAVQRFLQLDINRKAEMQEMVELAASLCDTPVAMITLLDERTEYIRFRRGIEIQELLREDTFSQYLIEEDNLLIIPDALQDPRFAHNKMVLSEPRIRFYAGCSLITHDGYSVGSLCIMGQVSKELAEPQRHLLGMMAKRIVEIMEMEFSLSIVKNQFVKAKDSDYKLQAFLESTGTIHMVIGKEMEVIAFNQNAADFIGKNNKVLMYVGITMAQILDEEHLEDFVVEYQKTMAGDPVFYEREVKHENDSTWWSVALEPGYNADGEIIGIYYNATNITEKKVHEKEMMDKNERLMKIAHIQSHELRKPVASILGLMELFKHCDYTAGREELMVLERATNELDTRIRAIVFLTE</sequence>
<dbReference type="InterPro" id="IPR013656">
    <property type="entry name" value="PAS_4"/>
</dbReference>
<proteinExistence type="predicted"/>
<dbReference type="SUPFAM" id="SSF55785">
    <property type="entry name" value="PYP-like sensor domain (PAS domain)"/>
    <property type="match status" value="1"/>
</dbReference>
<dbReference type="InterPro" id="IPR029016">
    <property type="entry name" value="GAF-like_dom_sf"/>
</dbReference>
<dbReference type="GO" id="GO:0000155">
    <property type="term" value="F:phosphorelay sensor kinase activity"/>
    <property type="evidence" value="ECO:0007669"/>
    <property type="project" value="InterPro"/>
</dbReference>
<dbReference type="AlphaFoldDB" id="A0A1H4HBD4"/>
<evidence type="ECO:0000313" key="3">
    <source>
        <dbReference type="EMBL" id="SEB18368.1"/>
    </source>
</evidence>
<dbReference type="EMBL" id="FNRA01000014">
    <property type="protein sequence ID" value="SEB18368.1"/>
    <property type="molecule type" value="Genomic_DNA"/>
</dbReference>
<accession>A0A1H4HBD4</accession>
<gene>
    <name evidence="3" type="ORF">SAMN05443550_11498</name>
</gene>
<evidence type="ECO:0000313" key="4">
    <source>
        <dbReference type="Proteomes" id="UP000198850"/>
    </source>
</evidence>
<dbReference type="OrthoDB" id="741455at2"/>
<protein>
    <submittedName>
        <fullName evidence="3">PAS domain S-box-containing protein</fullName>
    </submittedName>
</protein>
<dbReference type="PANTHER" id="PTHR43102:SF2">
    <property type="entry name" value="GAF DOMAIN-CONTAINING PROTEIN"/>
    <property type="match status" value="1"/>
</dbReference>
<dbReference type="PANTHER" id="PTHR43102">
    <property type="entry name" value="SLR1143 PROTEIN"/>
    <property type="match status" value="1"/>
</dbReference>
<dbReference type="Pfam" id="PF08448">
    <property type="entry name" value="PAS_4"/>
    <property type="match status" value="1"/>
</dbReference>
<dbReference type="RefSeq" id="WP_090559718.1">
    <property type="nucleotide sequence ID" value="NZ_FNRA01000014.1"/>
</dbReference>
<dbReference type="Proteomes" id="UP000198850">
    <property type="component" value="Unassembled WGS sequence"/>
</dbReference>
<name>A0A1H4HBD4_9SPHI</name>
<dbReference type="NCBIfam" id="TIGR00229">
    <property type="entry name" value="sensory_box"/>
    <property type="match status" value="1"/>
</dbReference>
<dbReference type="Pfam" id="PF01590">
    <property type="entry name" value="GAF"/>
    <property type="match status" value="1"/>
</dbReference>
<dbReference type="InterPro" id="IPR000014">
    <property type="entry name" value="PAS"/>
</dbReference>
<dbReference type="SUPFAM" id="SSF47384">
    <property type="entry name" value="Homodimeric domain of signal transducing histidine kinase"/>
    <property type="match status" value="1"/>
</dbReference>
<keyword evidence="4" id="KW-1185">Reference proteome</keyword>
<feature type="domain" description="GAF" evidence="1">
    <location>
        <begin position="26"/>
        <end position="149"/>
    </location>
</feature>
<dbReference type="Gene3D" id="3.30.450.40">
    <property type="match status" value="1"/>
</dbReference>
<evidence type="ECO:0000259" key="2">
    <source>
        <dbReference type="Pfam" id="PF08448"/>
    </source>
</evidence>
<dbReference type="InterPro" id="IPR035965">
    <property type="entry name" value="PAS-like_dom_sf"/>
</dbReference>
<organism evidence="3 4">
    <name type="scientific">Pedobacter hartonius</name>
    <dbReference type="NCBI Taxonomy" id="425514"/>
    <lineage>
        <taxon>Bacteria</taxon>
        <taxon>Pseudomonadati</taxon>
        <taxon>Bacteroidota</taxon>
        <taxon>Sphingobacteriia</taxon>
        <taxon>Sphingobacteriales</taxon>
        <taxon>Sphingobacteriaceae</taxon>
        <taxon>Pedobacter</taxon>
    </lineage>
</organism>
<dbReference type="STRING" id="425514.SAMN05443550_11498"/>
<dbReference type="InterPro" id="IPR003018">
    <property type="entry name" value="GAF"/>
</dbReference>